<dbReference type="PROSITE" id="PS50081">
    <property type="entry name" value="ZF_DAG_PE_2"/>
    <property type="match status" value="1"/>
</dbReference>
<dbReference type="PANTHER" id="PTHR46199">
    <property type="entry name" value="RAC GTPASE-ACTIVATING PROTEIN 1"/>
    <property type="match status" value="1"/>
</dbReference>
<dbReference type="SMART" id="SM00109">
    <property type="entry name" value="C1"/>
    <property type="match status" value="1"/>
</dbReference>
<organism evidence="11 12">
    <name type="scientific">Geodia barretti</name>
    <name type="common">Barrett's horny sponge</name>
    <dbReference type="NCBI Taxonomy" id="519541"/>
    <lineage>
        <taxon>Eukaryota</taxon>
        <taxon>Metazoa</taxon>
        <taxon>Porifera</taxon>
        <taxon>Demospongiae</taxon>
        <taxon>Heteroscleromorpha</taxon>
        <taxon>Tetractinellida</taxon>
        <taxon>Astrophorina</taxon>
        <taxon>Geodiidae</taxon>
        <taxon>Geodia</taxon>
    </lineage>
</organism>
<evidence type="ECO:0000256" key="3">
    <source>
        <dbReference type="ARBA" id="ARBA00022723"/>
    </source>
</evidence>
<dbReference type="GO" id="GO:0032154">
    <property type="term" value="C:cleavage furrow"/>
    <property type="evidence" value="ECO:0007669"/>
    <property type="project" value="TreeGrafter"/>
</dbReference>
<keyword evidence="12" id="KW-1185">Reference proteome</keyword>
<dbReference type="InterPro" id="IPR046349">
    <property type="entry name" value="C1-like_sf"/>
</dbReference>
<feature type="compositionally biased region" description="Polar residues" evidence="8">
    <location>
        <begin position="379"/>
        <end position="395"/>
    </location>
</feature>
<dbReference type="GO" id="GO:0005096">
    <property type="term" value="F:GTPase activator activity"/>
    <property type="evidence" value="ECO:0007669"/>
    <property type="project" value="UniProtKB-KW"/>
</dbReference>
<dbReference type="InterPro" id="IPR008936">
    <property type="entry name" value="Rho_GTPase_activation_prot"/>
</dbReference>
<feature type="region of interest" description="Disordered" evidence="8">
    <location>
        <begin position="287"/>
        <end position="395"/>
    </location>
</feature>
<name>A0AA35SJC1_GEOBA</name>
<dbReference type="GO" id="GO:0008270">
    <property type="term" value="F:zinc ion binding"/>
    <property type="evidence" value="ECO:0007669"/>
    <property type="project" value="UniProtKB-KW"/>
</dbReference>
<dbReference type="PROSITE" id="PS50238">
    <property type="entry name" value="RHOGAP"/>
    <property type="match status" value="1"/>
</dbReference>
<proteinExistence type="predicted"/>
<dbReference type="GO" id="GO:0051233">
    <property type="term" value="C:spindle midzone"/>
    <property type="evidence" value="ECO:0007669"/>
    <property type="project" value="TreeGrafter"/>
</dbReference>
<keyword evidence="7" id="KW-0744">Spermatogenesis</keyword>
<comment type="caution">
    <text evidence="11">The sequence shown here is derived from an EMBL/GenBank/DDBJ whole genome shotgun (WGS) entry which is preliminary data.</text>
</comment>
<feature type="region of interest" description="Disordered" evidence="8">
    <location>
        <begin position="207"/>
        <end position="270"/>
    </location>
</feature>
<evidence type="ECO:0000313" key="11">
    <source>
        <dbReference type="EMBL" id="CAI8030228.1"/>
    </source>
</evidence>
<evidence type="ECO:0000259" key="10">
    <source>
        <dbReference type="PROSITE" id="PS50238"/>
    </source>
</evidence>
<feature type="compositionally biased region" description="Pro residues" evidence="8">
    <location>
        <begin position="296"/>
        <end position="321"/>
    </location>
</feature>
<keyword evidence="5" id="KW-0221">Differentiation</keyword>
<keyword evidence="2" id="KW-0217">Developmental protein</keyword>
<dbReference type="CDD" id="cd20821">
    <property type="entry name" value="C1_MgcRacGAP"/>
    <property type="match status" value="1"/>
</dbReference>
<dbReference type="SMART" id="SM00324">
    <property type="entry name" value="RhoGAP"/>
    <property type="match status" value="1"/>
</dbReference>
<dbReference type="InterPro" id="IPR002219">
    <property type="entry name" value="PKC_DAG/PE"/>
</dbReference>
<reference evidence="11" key="1">
    <citation type="submission" date="2023-03" db="EMBL/GenBank/DDBJ databases">
        <authorList>
            <person name="Steffen K."/>
            <person name="Cardenas P."/>
        </authorList>
    </citation>
    <scope>NUCLEOTIDE SEQUENCE</scope>
</reference>
<dbReference type="GO" id="GO:0007266">
    <property type="term" value="P:Rho protein signal transduction"/>
    <property type="evidence" value="ECO:0007669"/>
    <property type="project" value="TreeGrafter"/>
</dbReference>
<dbReference type="SUPFAM" id="SSF57889">
    <property type="entry name" value="Cysteine-rich domain"/>
    <property type="match status" value="1"/>
</dbReference>
<dbReference type="PROSITE" id="PS00479">
    <property type="entry name" value="ZF_DAG_PE_1"/>
    <property type="match status" value="1"/>
</dbReference>
<feature type="compositionally biased region" description="Basic and acidic residues" evidence="8">
    <location>
        <begin position="240"/>
        <end position="253"/>
    </location>
</feature>
<keyword evidence="4" id="KW-0863">Zinc-finger</keyword>
<evidence type="ECO:0000313" key="12">
    <source>
        <dbReference type="Proteomes" id="UP001174909"/>
    </source>
</evidence>
<sequence>MLTLQNSNFAARRSTFAFVLSVVWTDLSFLLRGRENMAANTSIVALFDDIVASTNILTAGSEGMFAQFVSSQMGVNRQLHEMAGENVRFKNQNAATEIKLKHAHLKLKDEMNKRVEQEEVMHHYAKQFTIIQEVLGDTKLNELSEQERRSLAFLKEATRRSTGGTPLRNISAVDSSVTLSPSEVDPDIADVDVSVLRSGAKWVRTLNQSTESRKRSSDGEGDEPAQATKRFRSSLSPASEVERVPRLDREFRRPPPPHQHKRRKPSRGHLTAMDTASIYSGNVLRPPVVVHSTSPSPSPLPSPSPSPPPIPLRSLPPPPPSESEVDSDAPIPSAPPLSPHIYPSLPSKSSSDTTPKKEGSGIVSEVEPSAPSRPSPSPTVCSQTSQHTTGQAHMQRNHTFFTKTLMRIETCQVCNKKIRFGRNCLKCRDCRSLCHPECKEKVPLPCVPSVPTPKKMQDAGLASFCPSTIPRVPAILVHCVTEIERRGLTDVGIYRVPGSEKVKKELKERLLKVRGQAALDKVSDVNVICGVVKDFLTHLREPVLTFRLHNTFMAAIDAGSGEDVLAGLLEAIAELPPCNKDTLAYLILHIQKVASFSEANKMPLESLAKIFGPTLVGHASAKPDPSVQWKDAEKQPKVVQRLLNITPDYWRQYLSPMENPEPISSPKLGSAQTSPAPAFTSPATPEQRPVPESPFLGVLPPVSTLSQSCCQSVSPL</sequence>
<dbReference type="FunFam" id="3.30.60.20:FF:000033">
    <property type="entry name" value="Rac GTPase-activating protein 1"/>
    <property type="match status" value="1"/>
</dbReference>
<keyword evidence="6" id="KW-0862">Zinc</keyword>
<evidence type="ECO:0000256" key="5">
    <source>
        <dbReference type="ARBA" id="ARBA00022782"/>
    </source>
</evidence>
<keyword evidence="1" id="KW-0343">GTPase activation</keyword>
<dbReference type="SUPFAM" id="SSF48350">
    <property type="entry name" value="GTPase activation domain, GAP"/>
    <property type="match status" value="1"/>
</dbReference>
<evidence type="ECO:0000256" key="2">
    <source>
        <dbReference type="ARBA" id="ARBA00022473"/>
    </source>
</evidence>
<dbReference type="GO" id="GO:0097149">
    <property type="term" value="C:centralspindlin complex"/>
    <property type="evidence" value="ECO:0007669"/>
    <property type="project" value="TreeGrafter"/>
</dbReference>
<feature type="compositionally biased region" description="Basic residues" evidence="8">
    <location>
        <begin position="258"/>
        <end position="267"/>
    </location>
</feature>
<dbReference type="Pfam" id="PF00130">
    <property type="entry name" value="C1_1"/>
    <property type="match status" value="1"/>
</dbReference>
<evidence type="ECO:0000256" key="6">
    <source>
        <dbReference type="ARBA" id="ARBA00022833"/>
    </source>
</evidence>
<evidence type="ECO:0000259" key="9">
    <source>
        <dbReference type="PROSITE" id="PS50081"/>
    </source>
</evidence>
<dbReference type="GO" id="GO:0030154">
    <property type="term" value="P:cell differentiation"/>
    <property type="evidence" value="ECO:0007669"/>
    <property type="project" value="UniProtKB-KW"/>
</dbReference>
<dbReference type="GO" id="GO:0051256">
    <property type="term" value="P:mitotic spindle midzone assembly"/>
    <property type="evidence" value="ECO:0007669"/>
    <property type="project" value="TreeGrafter"/>
</dbReference>
<dbReference type="EMBL" id="CASHTH010002465">
    <property type="protein sequence ID" value="CAI8030228.1"/>
    <property type="molecule type" value="Genomic_DNA"/>
</dbReference>
<dbReference type="Gene3D" id="3.30.60.20">
    <property type="match status" value="1"/>
</dbReference>
<protein>
    <submittedName>
        <fullName evidence="11">Rac GTPase-activating protein 1</fullName>
    </submittedName>
</protein>
<evidence type="ECO:0000256" key="8">
    <source>
        <dbReference type="SAM" id="MobiDB-lite"/>
    </source>
</evidence>
<evidence type="ECO:0000256" key="1">
    <source>
        <dbReference type="ARBA" id="ARBA00022468"/>
    </source>
</evidence>
<dbReference type="AlphaFoldDB" id="A0AA35SJC1"/>
<feature type="compositionally biased region" description="Low complexity" evidence="8">
    <location>
        <begin position="670"/>
        <end position="685"/>
    </location>
</feature>
<accession>A0AA35SJC1</accession>
<feature type="region of interest" description="Disordered" evidence="8">
    <location>
        <begin position="660"/>
        <end position="696"/>
    </location>
</feature>
<feature type="domain" description="Rho-GAP" evidence="10">
    <location>
        <begin position="459"/>
        <end position="650"/>
    </location>
</feature>
<dbReference type="GO" id="GO:0007283">
    <property type="term" value="P:spermatogenesis"/>
    <property type="evidence" value="ECO:0007669"/>
    <property type="project" value="UniProtKB-KW"/>
</dbReference>
<evidence type="ECO:0000256" key="4">
    <source>
        <dbReference type="ARBA" id="ARBA00022771"/>
    </source>
</evidence>
<keyword evidence="3" id="KW-0479">Metal-binding</keyword>
<dbReference type="Proteomes" id="UP001174909">
    <property type="component" value="Unassembled WGS sequence"/>
</dbReference>
<dbReference type="GO" id="GO:0030496">
    <property type="term" value="C:midbody"/>
    <property type="evidence" value="ECO:0007669"/>
    <property type="project" value="TreeGrafter"/>
</dbReference>
<dbReference type="InterPro" id="IPR000198">
    <property type="entry name" value="RhoGAP_dom"/>
</dbReference>
<evidence type="ECO:0000256" key="7">
    <source>
        <dbReference type="ARBA" id="ARBA00022871"/>
    </source>
</evidence>
<feature type="compositionally biased region" description="Low complexity" evidence="8">
    <location>
        <begin position="343"/>
        <end position="353"/>
    </location>
</feature>
<dbReference type="GO" id="GO:0000281">
    <property type="term" value="P:mitotic cytokinesis"/>
    <property type="evidence" value="ECO:0007669"/>
    <property type="project" value="TreeGrafter"/>
</dbReference>
<dbReference type="Gene3D" id="1.10.555.10">
    <property type="entry name" value="Rho GTPase activation protein"/>
    <property type="match status" value="1"/>
</dbReference>
<gene>
    <name evidence="11" type="ORF">GBAR_LOCUS17145</name>
</gene>
<dbReference type="Pfam" id="PF00620">
    <property type="entry name" value="RhoGAP"/>
    <property type="match status" value="1"/>
</dbReference>
<feature type="domain" description="Phorbol-ester/DAG-type" evidence="9">
    <location>
        <begin position="397"/>
        <end position="446"/>
    </location>
</feature>
<dbReference type="PANTHER" id="PTHR46199:SF3">
    <property type="entry name" value="RAC GTPASE-ACTIVATING PROTEIN 1"/>
    <property type="match status" value="1"/>
</dbReference>
<dbReference type="GO" id="GO:0005634">
    <property type="term" value="C:nucleus"/>
    <property type="evidence" value="ECO:0007669"/>
    <property type="project" value="TreeGrafter"/>
</dbReference>